<proteinExistence type="predicted"/>
<dbReference type="Proteomes" id="UP001634394">
    <property type="component" value="Unassembled WGS sequence"/>
</dbReference>
<keyword evidence="3" id="KW-1185">Reference proteome</keyword>
<feature type="transmembrane region" description="Helical" evidence="1">
    <location>
        <begin position="240"/>
        <end position="263"/>
    </location>
</feature>
<accession>A0ABD3VQX2</accession>
<evidence type="ECO:0000313" key="3">
    <source>
        <dbReference type="Proteomes" id="UP001634394"/>
    </source>
</evidence>
<comment type="caution">
    <text evidence="2">The sequence shown here is derived from an EMBL/GenBank/DDBJ whole genome shotgun (WGS) entry which is preliminary data.</text>
</comment>
<protein>
    <submittedName>
        <fullName evidence="2">Uncharacterized protein</fullName>
    </submittedName>
</protein>
<keyword evidence="1" id="KW-1133">Transmembrane helix</keyword>
<evidence type="ECO:0000256" key="1">
    <source>
        <dbReference type="SAM" id="Phobius"/>
    </source>
</evidence>
<feature type="transmembrane region" description="Helical" evidence="1">
    <location>
        <begin position="201"/>
        <end position="219"/>
    </location>
</feature>
<organism evidence="2 3">
    <name type="scientific">Sinanodonta woodiana</name>
    <name type="common">Chinese pond mussel</name>
    <name type="synonym">Anodonta woodiana</name>
    <dbReference type="NCBI Taxonomy" id="1069815"/>
    <lineage>
        <taxon>Eukaryota</taxon>
        <taxon>Metazoa</taxon>
        <taxon>Spiralia</taxon>
        <taxon>Lophotrochozoa</taxon>
        <taxon>Mollusca</taxon>
        <taxon>Bivalvia</taxon>
        <taxon>Autobranchia</taxon>
        <taxon>Heteroconchia</taxon>
        <taxon>Palaeoheterodonta</taxon>
        <taxon>Unionida</taxon>
        <taxon>Unionoidea</taxon>
        <taxon>Unionidae</taxon>
        <taxon>Unioninae</taxon>
        <taxon>Sinanodonta</taxon>
    </lineage>
</organism>
<keyword evidence="1" id="KW-0812">Transmembrane</keyword>
<dbReference type="EMBL" id="JBJQND010000010">
    <property type="protein sequence ID" value="KAL3863448.1"/>
    <property type="molecule type" value="Genomic_DNA"/>
</dbReference>
<gene>
    <name evidence="2" type="ORF">ACJMK2_005202</name>
</gene>
<dbReference type="AlphaFoldDB" id="A0ABD3VQX2"/>
<evidence type="ECO:0000313" key="2">
    <source>
        <dbReference type="EMBL" id="KAL3863448.1"/>
    </source>
</evidence>
<sequence>MSLENLDSANSSVPSPGLYANDIYAYDLYNRFVACTSGSDATQIKSTTMTIHEKGHLRTMFEQYIGENDMKPLTPDVNFRRLYTNENYLNAAILKTQHTQNYVSEENNLIEQDYVNSVLDKSLSVAPRAIHYIHVRNSKCENDTSTRCLTQYHPVAGNARDHVSDCPVYQKTAREAGVDLRANKHNHCNREMHDCLWCPCIFYFMFLFCIPAMLLMQFSDTAFQKGEDSKAKRYATCSTMLYVLGLALSITFYATMVLLIMHFNNYI</sequence>
<keyword evidence="1" id="KW-0472">Membrane</keyword>
<name>A0ABD3VQX2_SINWO</name>
<reference evidence="2 3" key="1">
    <citation type="submission" date="2024-11" db="EMBL/GenBank/DDBJ databases">
        <title>Chromosome-level genome assembly of the freshwater bivalve Anodonta woodiana.</title>
        <authorList>
            <person name="Chen X."/>
        </authorList>
    </citation>
    <scope>NUCLEOTIDE SEQUENCE [LARGE SCALE GENOMIC DNA]</scope>
    <source>
        <strain evidence="2">MN2024</strain>
        <tissue evidence="2">Gills</tissue>
    </source>
</reference>